<gene>
    <name evidence="2" type="ORF">QTG54_000851</name>
</gene>
<keyword evidence="3" id="KW-1185">Reference proteome</keyword>
<keyword evidence="1" id="KW-0732">Signal</keyword>
<dbReference type="EMBL" id="JATAAI010000001">
    <property type="protein sequence ID" value="KAK1748912.1"/>
    <property type="molecule type" value="Genomic_DNA"/>
</dbReference>
<organism evidence="2 3">
    <name type="scientific">Skeletonema marinoi</name>
    <dbReference type="NCBI Taxonomy" id="267567"/>
    <lineage>
        <taxon>Eukaryota</taxon>
        <taxon>Sar</taxon>
        <taxon>Stramenopiles</taxon>
        <taxon>Ochrophyta</taxon>
        <taxon>Bacillariophyta</taxon>
        <taxon>Coscinodiscophyceae</taxon>
        <taxon>Thalassiosirophycidae</taxon>
        <taxon>Thalassiosirales</taxon>
        <taxon>Skeletonemataceae</taxon>
        <taxon>Skeletonema</taxon>
        <taxon>Skeletonema marinoi-dohrnii complex</taxon>
    </lineage>
</organism>
<protein>
    <submittedName>
        <fullName evidence="2">Beta-lactamase superfamily domain-containing protein</fullName>
    </submittedName>
</protein>
<name>A0AAD8YPA7_9STRA</name>
<evidence type="ECO:0000256" key="1">
    <source>
        <dbReference type="SAM" id="SignalP"/>
    </source>
</evidence>
<dbReference type="Gene3D" id="3.60.15.10">
    <property type="entry name" value="Ribonuclease Z/Hydroxyacylglutathione hydrolase-like"/>
    <property type="match status" value="1"/>
</dbReference>
<sequence>MEKTKSSTKKHLLHLVSMLLLHTISDHSAHALTFSPQLQLPNFFSELTNPTNKGTFSYTHLEGNGQLWQAKSGNSQVSVVVDPLASQLDFGIPWGYRANKVSLSESQTIDLICDAKPTHCLLTMGLDDHCHPPTIRKMMKDLPDMEYIVAPSAEKKLLRLGLKADKVTVLKHGEFCKLGDALVTATEGALVGPPWQERELGFLLQLGKSEMEGLSIYYEPHADVVMNNIKNLRADIMVSPVTKQALPAQVPSEGQYTLVYGGDRTLEIADTLGASVVVPLGNGVLDIDGPLAGLVSASGGVSDFERLVEEKGSAVKVEKASPGVPITVKI</sequence>
<dbReference type="AlphaFoldDB" id="A0AAD8YPA7"/>
<dbReference type="PANTHER" id="PTHR36142:SF2">
    <property type="entry name" value="METALLO-HYDROLASE_OXIDOREDUCTASE SUPERFAMILY PROTEIN"/>
    <property type="match status" value="1"/>
</dbReference>
<comment type="caution">
    <text evidence="2">The sequence shown here is derived from an EMBL/GenBank/DDBJ whole genome shotgun (WGS) entry which is preliminary data.</text>
</comment>
<evidence type="ECO:0000313" key="2">
    <source>
        <dbReference type="EMBL" id="KAK1748912.1"/>
    </source>
</evidence>
<feature type="chain" id="PRO_5041932690" evidence="1">
    <location>
        <begin position="32"/>
        <end position="330"/>
    </location>
</feature>
<evidence type="ECO:0000313" key="3">
    <source>
        <dbReference type="Proteomes" id="UP001224775"/>
    </source>
</evidence>
<feature type="signal peptide" evidence="1">
    <location>
        <begin position="1"/>
        <end position="31"/>
    </location>
</feature>
<dbReference type="PANTHER" id="PTHR36142">
    <property type="entry name" value="METALLO-HYDROLASE/OXIDOREDUCTASE SUPERFAMILY PROTEIN"/>
    <property type="match status" value="1"/>
</dbReference>
<dbReference type="Proteomes" id="UP001224775">
    <property type="component" value="Unassembled WGS sequence"/>
</dbReference>
<proteinExistence type="predicted"/>
<accession>A0AAD8YPA7</accession>
<reference evidence="2" key="1">
    <citation type="submission" date="2023-06" db="EMBL/GenBank/DDBJ databases">
        <title>Survivors Of The Sea: Transcriptome response of Skeletonema marinoi to long-term dormancy.</title>
        <authorList>
            <person name="Pinder M.I.M."/>
            <person name="Kourtchenko O."/>
            <person name="Robertson E.K."/>
            <person name="Larsson T."/>
            <person name="Maumus F."/>
            <person name="Osuna-Cruz C.M."/>
            <person name="Vancaester E."/>
            <person name="Stenow R."/>
            <person name="Vandepoele K."/>
            <person name="Ploug H."/>
            <person name="Bruchert V."/>
            <person name="Godhe A."/>
            <person name="Topel M."/>
        </authorList>
    </citation>
    <scope>NUCLEOTIDE SEQUENCE</scope>
    <source>
        <strain evidence="2">R05AC</strain>
    </source>
</reference>
<dbReference type="Pfam" id="PF13483">
    <property type="entry name" value="Lactamase_B_3"/>
    <property type="match status" value="1"/>
</dbReference>
<dbReference type="InterPro" id="IPR036866">
    <property type="entry name" value="RibonucZ/Hydroxyglut_hydro"/>
</dbReference>